<evidence type="ECO:0000256" key="1">
    <source>
        <dbReference type="ARBA" id="ARBA00004370"/>
    </source>
</evidence>
<evidence type="ECO:0000256" key="3">
    <source>
        <dbReference type="SAM" id="SignalP"/>
    </source>
</evidence>
<dbReference type="PANTHER" id="PTHR34597:SF3">
    <property type="entry name" value="OUTER MEMBRANE TRANSPORTER CDIB"/>
    <property type="match status" value="1"/>
</dbReference>
<dbReference type="GO" id="GO:0008320">
    <property type="term" value="F:protein transmembrane transporter activity"/>
    <property type="evidence" value="ECO:0007669"/>
    <property type="project" value="TreeGrafter"/>
</dbReference>
<sequence length="390" mass="45503">MNQKIRDLITFAPMKKFCFSLGLFFCSFLLQAQELEKKETKGGIDRLFDFGDQVIDFISSDKWTIIPAVVYSPETNLGLGARALRIFRPQGEKGKNLRPSTLPITFLYTFNNQSIFTTELEWWADENKSYLNARLELSNFPFKYYGIGDFAARSPGEPYTTRYASFQINYERMFFKGLYLGPKYEFRADDISKRVEGGLLETDRPLGYDGQRISGLGLVLNYDTRDNIFQPHKGWFNRMGYMDYSNFLGSNFEFNQFIVDLRKYLTIKRQNSLALQSWWSFTSDKAPFQNISLIGGSDRMRGYFEGKYRDQHAMVHQAEYRFRVHRNLGMVVFGHMGQVAGNLQQFDWKRFKYGGGFGLRYKITEDGLNIRLDFAFGDQRAFYFGLNEVI</sequence>
<dbReference type="AlphaFoldDB" id="A0A4Q7P6B5"/>
<dbReference type="InterPro" id="IPR000184">
    <property type="entry name" value="Bac_surfAg_D15"/>
</dbReference>
<feature type="signal peptide" evidence="3">
    <location>
        <begin position="1"/>
        <end position="32"/>
    </location>
</feature>
<comment type="subcellular location">
    <subcellularLocation>
        <location evidence="1">Membrane</location>
    </subcellularLocation>
</comment>
<organism evidence="5 6">
    <name type="scientific">Cecembia calidifontis</name>
    <dbReference type="NCBI Taxonomy" id="1187080"/>
    <lineage>
        <taxon>Bacteria</taxon>
        <taxon>Pseudomonadati</taxon>
        <taxon>Bacteroidota</taxon>
        <taxon>Cytophagia</taxon>
        <taxon>Cytophagales</taxon>
        <taxon>Cyclobacteriaceae</taxon>
        <taxon>Cecembia</taxon>
    </lineage>
</organism>
<evidence type="ECO:0000259" key="4">
    <source>
        <dbReference type="Pfam" id="PF01103"/>
    </source>
</evidence>
<gene>
    <name evidence="5" type="ORF">BC751_1150</name>
</gene>
<keyword evidence="6" id="KW-1185">Reference proteome</keyword>
<name>A0A4Q7P6B5_9BACT</name>
<feature type="chain" id="PRO_5020733127" evidence="3">
    <location>
        <begin position="33"/>
        <end position="390"/>
    </location>
</feature>
<accession>A0A4Q7P6B5</accession>
<keyword evidence="2" id="KW-0472">Membrane</keyword>
<comment type="caution">
    <text evidence="5">The sequence shown here is derived from an EMBL/GenBank/DDBJ whole genome shotgun (WGS) entry which is preliminary data.</text>
</comment>
<dbReference type="GO" id="GO:0046819">
    <property type="term" value="P:protein secretion by the type V secretion system"/>
    <property type="evidence" value="ECO:0007669"/>
    <property type="project" value="TreeGrafter"/>
</dbReference>
<proteinExistence type="predicted"/>
<dbReference type="GO" id="GO:0019867">
    <property type="term" value="C:outer membrane"/>
    <property type="evidence" value="ECO:0007669"/>
    <property type="project" value="InterPro"/>
</dbReference>
<evidence type="ECO:0000313" key="6">
    <source>
        <dbReference type="Proteomes" id="UP000292209"/>
    </source>
</evidence>
<protein>
    <submittedName>
        <fullName evidence="5">Surface antigen-like protein</fullName>
    </submittedName>
</protein>
<keyword evidence="3" id="KW-0732">Signal</keyword>
<dbReference type="PANTHER" id="PTHR34597">
    <property type="entry name" value="SLR1661 PROTEIN"/>
    <property type="match status" value="1"/>
</dbReference>
<dbReference type="GO" id="GO:0098046">
    <property type="term" value="C:type V protein secretion system complex"/>
    <property type="evidence" value="ECO:0007669"/>
    <property type="project" value="TreeGrafter"/>
</dbReference>
<dbReference type="Gene3D" id="2.40.160.50">
    <property type="entry name" value="membrane protein fhac: a member of the omp85/tpsb transporter family"/>
    <property type="match status" value="1"/>
</dbReference>
<evidence type="ECO:0000313" key="5">
    <source>
        <dbReference type="EMBL" id="RZS95616.1"/>
    </source>
</evidence>
<evidence type="ECO:0000256" key="2">
    <source>
        <dbReference type="ARBA" id="ARBA00023136"/>
    </source>
</evidence>
<dbReference type="Pfam" id="PF01103">
    <property type="entry name" value="Omp85"/>
    <property type="match status" value="1"/>
</dbReference>
<dbReference type="InterPro" id="IPR051544">
    <property type="entry name" value="TPS_OM_transporter"/>
</dbReference>
<feature type="domain" description="Bacterial surface antigen (D15)" evidence="4">
    <location>
        <begin position="132"/>
        <end position="386"/>
    </location>
</feature>
<dbReference type="EMBL" id="SGXG01000001">
    <property type="protein sequence ID" value="RZS95616.1"/>
    <property type="molecule type" value="Genomic_DNA"/>
</dbReference>
<dbReference type="Proteomes" id="UP000292209">
    <property type="component" value="Unassembled WGS sequence"/>
</dbReference>
<reference evidence="5 6" key="1">
    <citation type="submission" date="2019-02" db="EMBL/GenBank/DDBJ databases">
        <title>Genomic Encyclopedia of Archaeal and Bacterial Type Strains, Phase II (KMG-II): from individual species to whole genera.</title>
        <authorList>
            <person name="Goeker M."/>
        </authorList>
    </citation>
    <scope>NUCLEOTIDE SEQUENCE [LARGE SCALE GENOMIC DNA]</scope>
    <source>
        <strain evidence="5 6">DSM 21411</strain>
    </source>
</reference>